<organism evidence="1">
    <name type="scientific">viral metagenome</name>
    <dbReference type="NCBI Taxonomy" id="1070528"/>
    <lineage>
        <taxon>unclassified sequences</taxon>
        <taxon>metagenomes</taxon>
        <taxon>organismal metagenomes</taxon>
    </lineage>
</organism>
<dbReference type="EMBL" id="MT144002">
    <property type="protein sequence ID" value="QJA46066.1"/>
    <property type="molecule type" value="Genomic_DNA"/>
</dbReference>
<sequence length="97" mass="11463">MKYTPLKKRIKANQEALNKMRKHFEAKGIFKPKKHDIGCNIQLEGECSCKDYKQNCPECHFEKGHSRECPKYTEPPMPELKRYEDLTHPITGERIPF</sequence>
<gene>
    <name evidence="1" type="ORF">TM448A00312_0024</name>
    <name evidence="2" type="ORF">TM448B01411_0016</name>
</gene>
<evidence type="ECO:0000313" key="2">
    <source>
        <dbReference type="EMBL" id="QJH98861.1"/>
    </source>
</evidence>
<evidence type="ECO:0000313" key="1">
    <source>
        <dbReference type="EMBL" id="QJA46066.1"/>
    </source>
</evidence>
<name>A0A6H1ZDS0_9ZZZZ</name>
<dbReference type="EMBL" id="MT144755">
    <property type="protein sequence ID" value="QJH98861.1"/>
    <property type="molecule type" value="Genomic_DNA"/>
</dbReference>
<protein>
    <submittedName>
        <fullName evidence="1">Uncharacterized protein</fullName>
    </submittedName>
</protein>
<accession>A0A6H1ZDS0</accession>
<proteinExistence type="predicted"/>
<dbReference type="AlphaFoldDB" id="A0A6H1ZDS0"/>
<reference evidence="1" key="1">
    <citation type="submission" date="2020-03" db="EMBL/GenBank/DDBJ databases">
        <title>The deep terrestrial virosphere.</title>
        <authorList>
            <person name="Holmfeldt K."/>
            <person name="Nilsson E."/>
            <person name="Simone D."/>
            <person name="Lopez-Fernandez M."/>
            <person name="Wu X."/>
            <person name="de Brujin I."/>
            <person name="Lundin D."/>
            <person name="Andersson A."/>
            <person name="Bertilsson S."/>
            <person name="Dopson M."/>
        </authorList>
    </citation>
    <scope>NUCLEOTIDE SEQUENCE</scope>
    <source>
        <strain evidence="1">TM448A00312</strain>
        <strain evidence="2">TM448B01411</strain>
    </source>
</reference>